<dbReference type="InterPro" id="IPR025558">
    <property type="entry name" value="DUF4283"/>
</dbReference>
<evidence type="ECO:0000313" key="3">
    <source>
        <dbReference type="Proteomes" id="UP001358586"/>
    </source>
</evidence>
<reference evidence="2 3" key="1">
    <citation type="submission" date="2023-03" db="EMBL/GenBank/DDBJ databases">
        <title>WGS of Gossypium arboreum.</title>
        <authorList>
            <person name="Yu D."/>
        </authorList>
    </citation>
    <scope>NUCLEOTIDE SEQUENCE [LARGE SCALE GENOMIC DNA]</scope>
    <source>
        <tissue evidence="2">Leaf</tissue>
    </source>
</reference>
<organism evidence="2 3">
    <name type="scientific">Gossypium arboreum</name>
    <name type="common">Tree cotton</name>
    <name type="synonym">Gossypium nanking</name>
    <dbReference type="NCBI Taxonomy" id="29729"/>
    <lineage>
        <taxon>Eukaryota</taxon>
        <taxon>Viridiplantae</taxon>
        <taxon>Streptophyta</taxon>
        <taxon>Embryophyta</taxon>
        <taxon>Tracheophyta</taxon>
        <taxon>Spermatophyta</taxon>
        <taxon>Magnoliopsida</taxon>
        <taxon>eudicotyledons</taxon>
        <taxon>Gunneridae</taxon>
        <taxon>Pentapetalae</taxon>
        <taxon>rosids</taxon>
        <taxon>malvids</taxon>
        <taxon>Malvales</taxon>
        <taxon>Malvaceae</taxon>
        <taxon>Malvoideae</taxon>
        <taxon>Gossypium</taxon>
    </lineage>
</organism>
<dbReference type="EMBL" id="JARKNE010000010">
    <property type="protein sequence ID" value="KAK5792858.1"/>
    <property type="molecule type" value="Genomic_DNA"/>
</dbReference>
<protein>
    <recommendedName>
        <fullName evidence="1">DUF4283 domain-containing protein</fullName>
    </recommendedName>
</protein>
<dbReference type="Pfam" id="PF14111">
    <property type="entry name" value="DUF4283"/>
    <property type="match status" value="1"/>
</dbReference>
<name>A0ABR0NFU2_GOSAR</name>
<dbReference type="Proteomes" id="UP001358586">
    <property type="component" value="Chromosome 10"/>
</dbReference>
<evidence type="ECO:0000259" key="1">
    <source>
        <dbReference type="Pfam" id="PF14111"/>
    </source>
</evidence>
<accession>A0ABR0NFU2</accession>
<gene>
    <name evidence="2" type="ORF">PVK06_033984</name>
</gene>
<proteinExistence type="predicted"/>
<evidence type="ECO:0000313" key="2">
    <source>
        <dbReference type="EMBL" id="KAK5792858.1"/>
    </source>
</evidence>
<sequence>MEMSSKNLSIDEGEDEVWVVAWEEDAQKLICEFYLVGFFLTASVISDLGEKRFLFQFFNEIDIARVENEAPWTFNNNLLINHRLKEEDNPMLIPMIHDNFWVHVHDLPPGKEIEIGWDLSLRAQPKSAMSTNNI</sequence>
<feature type="domain" description="DUF4283" evidence="1">
    <location>
        <begin position="45"/>
        <end position="89"/>
    </location>
</feature>
<comment type="caution">
    <text evidence="2">The sequence shown here is derived from an EMBL/GenBank/DDBJ whole genome shotgun (WGS) entry which is preliminary data.</text>
</comment>
<keyword evidence="3" id="KW-1185">Reference proteome</keyword>